<organism evidence="1 2">
    <name type="scientific">Agromyces cerinus subsp. cerinus</name>
    <dbReference type="NCBI Taxonomy" id="232089"/>
    <lineage>
        <taxon>Bacteria</taxon>
        <taxon>Bacillati</taxon>
        <taxon>Actinomycetota</taxon>
        <taxon>Actinomycetes</taxon>
        <taxon>Micrococcales</taxon>
        <taxon>Microbacteriaceae</taxon>
        <taxon>Agromyces</taxon>
    </lineage>
</organism>
<dbReference type="Proteomes" id="UP000184699">
    <property type="component" value="Unassembled WGS sequence"/>
</dbReference>
<evidence type="ECO:0000313" key="2">
    <source>
        <dbReference type="Proteomes" id="UP000184699"/>
    </source>
</evidence>
<gene>
    <name evidence="1" type="ORF">SAMN05443544_1952</name>
</gene>
<proteinExistence type="predicted"/>
<dbReference type="OrthoDB" id="4318869at2"/>
<dbReference type="STRING" id="232089.SAMN05443544_1952"/>
<protein>
    <submittedName>
        <fullName evidence="1">Uncharacterized protein</fullName>
    </submittedName>
</protein>
<name>A0A1N6FDB8_9MICO</name>
<reference evidence="2" key="1">
    <citation type="submission" date="2016-11" db="EMBL/GenBank/DDBJ databases">
        <authorList>
            <person name="Varghese N."/>
            <person name="Submissions S."/>
        </authorList>
    </citation>
    <scope>NUCLEOTIDE SEQUENCE [LARGE SCALE GENOMIC DNA]</scope>
    <source>
        <strain evidence="2">DSM 8595</strain>
    </source>
</reference>
<sequence>MKFSDEFSSRDDRYSLGMEGESGRRYVSFPVSNGVVDYEEYCELSTARYEQFRVDPTAAMAFVEESRGREHDELLMLKPGWSRGTPV</sequence>
<dbReference type="EMBL" id="FSRJ01000002">
    <property type="protein sequence ID" value="SIN93268.1"/>
    <property type="molecule type" value="Genomic_DNA"/>
</dbReference>
<dbReference type="AlphaFoldDB" id="A0A1N6FDB8"/>
<dbReference type="RefSeq" id="WP_074260098.1">
    <property type="nucleotide sequence ID" value="NZ_FSRJ01000002.1"/>
</dbReference>
<keyword evidence="2" id="KW-1185">Reference proteome</keyword>
<evidence type="ECO:0000313" key="1">
    <source>
        <dbReference type="EMBL" id="SIN93268.1"/>
    </source>
</evidence>
<accession>A0A1N6FDB8</accession>